<feature type="region of interest" description="Disordered" evidence="1">
    <location>
        <begin position="407"/>
        <end position="427"/>
    </location>
</feature>
<feature type="compositionally biased region" description="Polar residues" evidence="1">
    <location>
        <begin position="1051"/>
        <end position="1069"/>
    </location>
</feature>
<feature type="compositionally biased region" description="Low complexity" evidence="1">
    <location>
        <begin position="935"/>
        <end position="958"/>
    </location>
</feature>
<dbReference type="GO" id="GO:0005096">
    <property type="term" value="F:GTPase activator activity"/>
    <property type="evidence" value="ECO:0007669"/>
    <property type="project" value="InterPro"/>
</dbReference>
<dbReference type="CDD" id="cd00159">
    <property type="entry name" value="RhoGAP"/>
    <property type="match status" value="1"/>
</dbReference>
<feature type="compositionally biased region" description="Polar residues" evidence="1">
    <location>
        <begin position="121"/>
        <end position="145"/>
    </location>
</feature>
<feature type="compositionally biased region" description="Basic and acidic residues" evidence="1">
    <location>
        <begin position="226"/>
        <end position="256"/>
    </location>
</feature>
<dbReference type="HOGENOM" id="CLU_003512_0_0_1"/>
<gene>
    <name evidence="3" type="ORF">M404DRAFT_996041</name>
</gene>
<dbReference type="InterPro" id="IPR039767">
    <property type="entry name" value="RALBP1"/>
</dbReference>
<feature type="region of interest" description="Disordered" evidence="1">
    <location>
        <begin position="1025"/>
        <end position="1087"/>
    </location>
</feature>
<feature type="compositionally biased region" description="Low complexity" evidence="1">
    <location>
        <begin position="1070"/>
        <end position="1083"/>
    </location>
</feature>
<feature type="compositionally biased region" description="Polar residues" evidence="1">
    <location>
        <begin position="211"/>
        <end position="220"/>
    </location>
</feature>
<dbReference type="PANTHER" id="PTHR12783">
    <property type="entry name" value="RALA BINDING PROTEIN 1 RALBP1"/>
    <property type="match status" value="1"/>
</dbReference>
<evidence type="ECO:0000256" key="1">
    <source>
        <dbReference type="SAM" id="MobiDB-lite"/>
    </source>
</evidence>
<feature type="region of interest" description="Disordered" evidence="1">
    <location>
        <begin position="304"/>
        <end position="343"/>
    </location>
</feature>
<protein>
    <recommendedName>
        <fullName evidence="2">Rho-GAP domain-containing protein</fullName>
    </recommendedName>
</protein>
<feature type="region of interest" description="Disordered" evidence="1">
    <location>
        <begin position="498"/>
        <end position="540"/>
    </location>
</feature>
<evidence type="ECO:0000313" key="3">
    <source>
        <dbReference type="EMBL" id="KIO10055.1"/>
    </source>
</evidence>
<accession>A0A0C3P965</accession>
<dbReference type="InParanoid" id="A0A0C3P965"/>
<dbReference type="InterPro" id="IPR000198">
    <property type="entry name" value="RhoGAP_dom"/>
</dbReference>
<feature type="compositionally biased region" description="Pro residues" evidence="1">
    <location>
        <begin position="181"/>
        <end position="198"/>
    </location>
</feature>
<dbReference type="InterPro" id="IPR008936">
    <property type="entry name" value="Rho_GTPase_activation_prot"/>
</dbReference>
<dbReference type="Gene3D" id="1.10.555.10">
    <property type="entry name" value="Rho GTPase activation protein"/>
    <property type="match status" value="1"/>
</dbReference>
<organism evidence="3 4">
    <name type="scientific">Pisolithus tinctorius Marx 270</name>
    <dbReference type="NCBI Taxonomy" id="870435"/>
    <lineage>
        <taxon>Eukaryota</taxon>
        <taxon>Fungi</taxon>
        <taxon>Dikarya</taxon>
        <taxon>Basidiomycota</taxon>
        <taxon>Agaricomycotina</taxon>
        <taxon>Agaricomycetes</taxon>
        <taxon>Agaricomycetidae</taxon>
        <taxon>Boletales</taxon>
        <taxon>Sclerodermatineae</taxon>
        <taxon>Pisolithaceae</taxon>
        <taxon>Pisolithus</taxon>
    </lineage>
</organism>
<feature type="compositionally biased region" description="Low complexity" evidence="1">
    <location>
        <begin position="1"/>
        <end position="71"/>
    </location>
</feature>
<feature type="domain" description="Rho-GAP" evidence="2">
    <location>
        <begin position="601"/>
        <end position="826"/>
    </location>
</feature>
<dbReference type="Proteomes" id="UP000054217">
    <property type="component" value="Unassembled WGS sequence"/>
</dbReference>
<reference evidence="4" key="2">
    <citation type="submission" date="2015-01" db="EMBL/GenBank/DDBJ databases">
        <title>Evolutionary Origins and Diversification of the Mycorrhizal Mutualists.</title>
        <authorList>
            <consortium name="DOE Joint Genome Institute"/>
            <consortium name="Mycorrhizal Genomics Consortium"/>
            <person name="Kohler A."/>
            <person name="Kuo A."/>
            <person name="Nagy L.G."/>
            <person name="Floudas D."/>
            <person name="Copeland A."/>
            <person name="Barry K.W."/>
            <person name="Cichocki N."/>
            <person name="Veneault-Fourrey C."/>
            <person name="LaButti K."/>
            <person name="Lindquist E.A."/>
            <person name="Lipzen A."/>
            <person name="Lundell T."/>
            <person name="Morin E."/>
            <person name="Murat C."/>
            <person name="Riley R."/>
            <person name="Ohm R."/>
            <person name="Sun H."/>
            <person name="Tunlid A."/>
            <person name="Henrissat B."/>
            <person name="Grigoriev I.V."/>
            <person name="Hibbett D.S."/>
            <person name="Martin F."/>
        </authorList>
    </citation>
    <scope>NUCLEOTIDE SEQUENCE [LARGE SCALE GENOMIC DNA]</scope>
    <source>
        <strain evidence="4">Marx 270</strain>
    </source>
</reference>
<feature type="region of interest" description="Disordered" evidence="1">
    <location>
        <begin position="903"/>
        <end position="962"/>
    </location>
</feature>
<feature type="region of interest" description="Disordered" evidence="1">
    <location>
        <begin position="166"/>
        <end position="275"/>
    </location>
</feature>
<feature type="region of interest" description="Disordered" evidence="1">
    <location>
        <begin position="836"/>
        <end position="881"/>
    </location>
</feature>
<dbReference type="EMBL" id="KN831953">
    <property type="protein sequence ID" value="KIO10055.1"/>
    <property type="molecule type" value="Genomic_DNA"/>
</dbReference>
<feature type="compositionally biased region" description="Polar residues" evidence="1">
    <location>
        <begin position="321"/>
        <end position="333"/>
    </location>
</feature>
<dbReference type="GO" id="GO:0031267">
    <property type="term" value="F:small GTPase binding"/>
    <property type="evidence" value="ECO:0007669"/>
    <property type="project" value="InterPro"/>
</dbReference>
<feature type="compositionally biased region" description="Polar residues" evidence="1">
    <location>
        <begin position="838"/>
        <end position="848"/>
    </location>
</feature>
<sequence length="1181" mass="124980">MSSVSLSSSFSPSAASSMPLPASTPSTHSHSHSDTTTSDHQLPSPSHTSNESVSSTFSSSHNLRSSLSASSMGQVVSRPPVNTAFPSSSTQPCLGSSSSVAGSRFKRAFGRRKKSDVILPSSITSPTGANVKASSSSNDSLYGTVNSAPARQLGAKQLTLQLASHVFSRKQSGSAPASPAMLPPPLPPKHGAPHPTPQHSPSSDNVDNRISVLTTSNSSIAPALDYIRRTDTSTGPEDAKKDTEKVELKDIRRKSDSTLSHHTIRPVLGGKTPRPVSLAESFQSNHTIVPVNKRLSALLTDAEYATPEEEPERIEGFQDSLGRSTSPDSQGSPAASLKARDRRSHSLNLGSPFSLMSSLPTAAQASVSLDVIPPSVSRSVPEESIKTTGSSQFMLKPVIPLYAEASHTSQSSSPAAERTLPEIPQTQQRLPLVPSANTSFPAFRQTAISMTSGLAPAAGLARRAVEKMGRVWGSRSPPPNSPLAPPISLSPSFPIGIVYRTSSGHSEPASRRKNRHTPQTPSISSTGSSMSDHEGPQLGRCLRGPINTLSTGAGMGGLVFGRDLKACVNDTALDTIRNSPHGRGLATSSNNSLTPRNGSWVSLEERHLPALIVRCTQHILRWGVQEQGLFRVSGRSSHIAKLRAEFDTGADFNIMQSSPGDLDPHAVASIFKAYLRELPEPILTNDLMPFFDAAMVSERSSAKHVPDVLSSASVGMRKPPSLSTLATPNFTGVTPSESLRKALSSLIARLPQENRDLLLTVTEVIKLTAQRSHETKMPLSNLLLVLCPSLNMNPTLLQALCECEGIWDGWEASVGALAISSTDQLLVKGKIVDDGPSATPSDATNLASEKQRFSRPLPRVPVDDTELPLAPADPATSHHSNYPMVSISGSLIYAELPETSPSPVIDDGMSLRSGSERPTTPNSVNLKLINPYSPPSLSSSAESLSVPSLSSASPSQSAKNLQLTDDLTTPQSSTLAHSPIIAEPIPLPLTPSETASQSQFQFPSAGENFRKSPLIHKKSFSSSISGDIRAGSMGSRAKRLKKPSLHLLFSGRSSSPASTKSIHGNSTGTPPEVSLSSPSESSPAISMVTAPQSSRFSYPPVLNTAIDESSISLALGIQDEEVHAGLTPPKTSSTPQATDTEAKLLATKKHFPQLDLPLSDGDDYGDTWTQSVLLAAGESRW</sequence>
<dbReference type="PROSITE" id="PS50238">
    <property type="entry name" value="RHOGAP"/>
    <property type="match status" value="1"/>
</dbReference>
<feature type="region of interest" description="Disordered" evidence="1">
    <location>
        <begin position="1"/>
        <end position="145"/>
    </location>
</feature>
<feature type="compositionally biased region" description="Basic residues" evidence="1">
    <location>
        <begin position="104"/>
        <end position="114"/>
    </location>
</feature>
<dbReference type="SUPFAM" id="SSF48350">
    <property type="entry name" value="GTPase activation domain, GAP"/>
    <property type="match status" value="1"/>
</dbReference>
<evidence type="ECO:0000313" key="4">
    <source>
        <dbReference type="Proteomes" id="UP000054217"/>
    </source>
</evidence>
<keyword evidence="4" id="KW-1185">Reference proteome</keyword>
<feature type="compositionally biased region" description="Polar residues" evidence="1">
    <location>
        <begin position="912"/>
        <end position="925"/>
    </location>
</feature>
<dbReference type="OrthoDB" id="185175at2759"/>
<proteinExistence type="predicted"/>
<dbReference type="Pfam" id="PF00620">
    <property type="entry name" value="RhoGAP"/>
    <property type="match status" value="2"/>
</dbReference>
<dbReference type="STRING" id="870435.A0A0C3P965"/>
<dbReference type="PANTHER" id="PTHR12783:SF5">
    <property type="entry name" value="RALA-BINDING PROTEIN 1"/>
    <property type="match status" value="1"/>
</dbReference>
<dbReference type="AlphaFoldDB" id="A0A0C3P965"/>
<name>A0A0C3P965_PISTI</name>
<dbReference type="GO" id="GO:0007264">
    <property type="term" value="P:small GTPase-mediated signal transduction"/>
    <property type="evidence" value="ECO:0007669"/>
    <property type="project" value="InterPro"/>
</dbReference>
<reference evidence="3 4" key="1">
    <citation type="submission" date="2014-04" db="EMBL/GenBank/DDBJ databases">
        <authorList>
            <consortium name="DOE Joint Genome Institute"/>
            <person name="Kuo A."/>
            <person name="Kohler A."/>
            <person name="Costa M.D."/>
            <person name="Nagy L.G."/>
            <person name="Floudas D."/>
            <person name="Copeland A."/>
            <person name="Barry K.W."/>
            <person name="Cichocki N."/>
            <person name="Veneault-Fourrey C."/>
            <person name="LaButti K."/>
            <person name="Lindquist E.A."/>
            <person name="Lipzen A."/>
            <person name="Lundell T."/>
            <person name="Morin E."/>
            <person name="Murat C."/>
            <person name="Sun H."/>
            <person name="Tunlid A."/>
            <person name="Henrissat B."/>
            <person name="Grigoriev I.V."/>
            <person name="Hibbett D.S."/>
            <person name="Martin F."/>
            <person name="Nordberg H.P."/>
            <person name="Cantor M.N."/>
            <person name="Hua S.X."/>
        </authorList>
    </citation>
    <scope>NUCLEOTIDE SEQUENCE [LARGE SCALE GENOMIC DNA]</scope>
    <source>
        <strain evidence="3 4">Marx 270</strain>
    </source>
</reference>
<evidence type="ECO:0000259" key="2">
    <source>
        <dbReference type="PROSITE" id="PS50238"/>
    </source>
</evidence>
<dbReference type="SMART" id="SM00324">
    <property type="entry name" value="RhoGAP"/>
    <property type="match status" value="1"/>
</dbReference>
<feature type="compositionally biased region" description="Polar residues" evidence="1">
    <location>
        <begin position="84"/>
        <end position="101"/>
    </location>
</feature>